<sequence length="184" mass="21376">MVVEVGGNKGQGEKPAPFEDVPLPGVTMNNEKPPSYKQDAPPDYRQVADTMQRPISTITNQENGNACGRKKRCCKGKKARFCGFFVSLLLFALLGTCIYLAVNNHHYKKKYKELRMTCEKDHVFERPEFIPEDMDEIYGERLYDFVDEIKECFTDNPRHDVMRCLKRQIRKLLTEMEERDDGFP</sequence>
<organism evidence="3 4">
    <name type="scientific">Clavelina lepadiformis</name>
    <name type="common">Light-bulb sea squirt</name>
    <name type="synonym">Ascidia lepadiformis</name>
    <dbReference type="NCBI Taxonomy" id="159417"/>
    <lineage>
        <taxon>Eukaryota</taxon>
        <taxon>Metazoa</taxon>
        <taxon>Chordata</taxon>
        <taxon>Tunicata</taxon>
        <taxon>Ascidiacea</taxon>
        <taxon>Aplousobranchia</taxon>
        <taxon>Clavelinidae</taxon>
        <taxon>Clavelina</taxon>
    </lineage>
</organism>
<gene>
    <name evidence="3" type="ORF">CVLEPA_LOCUS548</name>
</gene>
<evidence type="ECO:0000313" key="3">
    <source>
        <dbReference type="EMBL" id="CAK8671489.1"/>
    </source>
</evidence>
<proteinExistence type="predicted"/>
<keyword evidence="2" id="KW-0812">Transmembrane</keyword>
<keyword evidence="4" id="KW-1185">Reference proteome</keyword>
<name>A0ABP0EVQ6_CLALP</name>
<evidence type="ECO:0000256" key="2">
    <source>
        <dbReference type="SAM" id="Phobius"/>
    </source>
</evidence>
<protein>
    <submittedName>
        <fullName evidence="3">Uncharacterized protein</fullName>
    </submittedName>
</protein>
<keyword evidence="2" id="KW-1133">Transmembrane helix</keyword>
<dbReference type="Proteomes" id="UP001642483">
    <property type="component" value="Unassembled WGS sequence"/>
</dbReference>
<feature type="region of interest" description="Disordered" evidence="1">
    <location>
        <begin position="1"/>
        <end position="40"/>
    </location>
</feature>
<reference evidence="3 4" key="1">
    <citation type="submission" date="2024-02" db="EMBL/GenBank/DDBJ databases">
        <authorList>
            <person name="Daric V."/>
            <person name="Darras S."/>
        </authorList>
    </citation>
    <scope>NUCLEOTIDE SEQUENCE [LARGE SCALE GENOMIC DNA]</scope>
</reference>
<feature type="transmembrane region" description="Helical" evidence="2">
    <location>
        <begin position="79"/>
        <end position="102"/>
    </location>
</feature>
<accession>A0ABP0EVQ6</accession>
<evidence type="ECO:0000313" key="4">
    <source>
        <dbReference type="Proteomes" id="UP001642483"/>
    </source>
</evidence>
<dbReference type="EMBL" id="CAWYQH010000001">
    <property type="protein sequence ID" value="CAK8671489.1"/>
    <property type="molecule type" value="Genomic_DNA"/>
</dbReference>
<comment type="caution">
    <text evidence="3">The sequence shown here is derived from an EMBL/GenBank/DDBJ whole genome shotgun (WGS) entry which is preliminary data.</text>
</comment>
<keyword evidence="2" id="KW-0472">Membrane</keyword>
<evidence type="ECO:0000256" key="1">
    <source>
        <dbReference type="SAM" id="MobiDB-lite"/>
    </source>
</evidence>